<accession>A0A450RZV1</accession>
<sequence length="71" mass="7445">MKSTKSLFASILFGATLLLADPAMACDAETYCTGNCNSSDPNQVQCCKDVCCAGGVWNNLECQNVCPSACL</sequence>
<keyword evidence="1" id="KW-0732">Signal</keyword>
<gene>
    <name evidence="2" type="ORF">BECKFW1821A_GA0114235_100832</name>
    <name evidence="3" type="ORF">BECKFW1821B_GA0114236_100726</name>
</gene>
<organism evidence="2">
    <name type="scientific">Candidatus Kentrum sp. FW</name>
    <dbReference type="NCBI Taxonomy" id="2126338"/>
    <lineage>
        <taxon>Bacteria</taxon>
        <taxon>Pseudomonadati</taxon>
        <taxon>Pseudomonadota</taxon>
        <taxon>Gammaproteobacteria</taxon>
        <taxon>Candidatus Kentrum</taxon>
    </lineage>
</organism>
<name>A0A450RZV1_9GAMM</name>
<feature type="chain" id="PRO_5036354122" evidence="1">
    <location>
        <begin position="26"/>
        <end position="71"/>
    </location>
</feature>
<feature type="signal peptide" evidence="1">
    <location>
        <begin position="1"/>
        <end position="25"/>
    </location>
</feature>
<protein>
    <submittedName>
        <fullName evidence="2">Uncharacterized protein</fullName>
    </submittedName>
</protein>
<dbReference type="EMBL" id="CAADFD010000007">
    <property type="protein sequence ID" value="VFJ50574.1"/>
    <property type="molecule type" value="Genomic_DNA"/>
</dbReference>
<dbReference type="AlphaFoldDB" id="A0A450RZV1"/>
<evidence type="ECO:0000313" key="2">
    <source>
        <dbReference type="EMBL" id="VFJ44804.1"/>
    </source>
</evidence>
<evidence type="ECO:0000256" key="1">
    <source>
        <dbReference type="SAM" id="SignalP"/>
    </source>
</evidence>
<reference evidence="2" key="1">
    <citation type="submission" date="2019-02" db="EMBL/GenBank/DDBJ databases">
        <authorList>
            <person name="Gruber-Vodicka R. H."/>
            <person name="Seah K. B. B."/>
        </authorList>
    </citation>
    <scope>NUCLEOTIDE SEQUENCE</scope>
    <source>
        <strain evidence="3">BECK_BZ106</strain>
        <strain evidence="2">BECK_BZ15</strain>
    </source>
</reference>
<dbReference type="EMBL" id="CAADEW010000008">
    <property type="protein sequence ID" value="VFJ44804.1"/>
    <property type="molecule type" value="Genomic_DNA"/>
</dbReference>
<proteinExistence type="predicted"/>
<evidence type="ECO:0000313" key="3">
    <source>
        <dbReference type="EMBL" id="VFJ50574.1"/>
    </source>
</evidence>